<evidence type="ECO:0000313" key="3">
    <source>
        <dbReference type="Proteomes" id="UP000295814"/>
    </source>
</evidence>
<dbReference type="RefSeq" id="WP_133357342.1">
    <property type="nucleotide sequence ID" value="NZ_SMZJ02000011.1"/>
</dbReference>
<dbReference type="Proteomes" id="UP000295814">
    <property type="component" value="Unassembled WGS sequence"/>
</dbReference>
<keyword evidence="2" id="KW-0255">Endonuclease</keyword>
<dbReference type="Gene3D" id="1.10.10.10">
    <property type="entry name" value="Winged helix-like DNA-binding domain superfamily/Winged helix DNA-binding domain"/>
    <property type="match status" value="2"/>
</dbReference>
<protein>
    <submittedName>
        <fullName evidence="2">Endonuclease</fullName>
    </submittedName>
</protein>
<dbReference type="EMBL" id="SMZJ02000011">
    <property type="protein sequence ID" value="TWO31504.1"/>
    <property type="molecule type" value="Genomic_DNA"/>
</dbReference>
<dbReference type="SMART" id="SM00465">
    <property type="entry name" value="GIYc"/>
    <property type="match status" value="1"/>
</dbReference>
<name>A0A562YAP5_9FLAO</name>
<dbReference type="Gene3D" id="3.40.1440.10">
    <property type="entry name" value="GIY-YIG endonuclease"/>
    <property type="match status" value="1"/>
</dbReference>
<organism evidence="2 3">
    <name type="scientific">Seonamhaeicola sediminis</name>
    <dbReference type="NCBI Taxonomy" id="2528206"/>
    <lineage>
        <taxon>Bacteria</taxon>
        <taxon>Pseudomonadati</taxon>
        <taxon>Bacteroidota</taxon>
        <taxon>Flavobacteriia</taxon>
        <taxon>Flavobacteriales</taxon>
        <taxon>Flavobacteriaceae</taxon>
    </lineage>
</organism>
<proteinExistence type="predicted"/>
<evidence type="ECO:0000259" key="1">
    <source>
        <dbReference type="SMART" id="SM00465"/>
    </source>
</evidence>
<dbReference type="InterPro" id="IPR000305">
    <property type="entry name" value="GIY-YIG_endonuc"/>
</dbReference>
<dbReference type="Pfam" id="PF07453">
    <property type="entry name" value="NUMOD1"/>
    <property type="match status" value="1"/>
</dbReference>
<accession>A0A562YAP5</accession>
<dbReference type="SMART" id="SM00497">
    <property type="entry name" value="IENR1"/>
    <property type="match status" value="2"/>
</dbReference>
<dbReference type="InterPro" id="IPR010896">
    <property type="entry name" value="NUMOD1"/>
</dbReference>
<comment type="caution">
    <text evidence="2">The sequence shown here is derived from an EMBL/GenBank/DDBJ whole genome shotgun (WGS) entry which is preliminary data.</text>
</comment>
<dbReference type="SUPFAM" id="SSF82771">
    <property type="entry name" value="GIY-YIG endonuclease"/>
    <property type="match status" value="1"/>
</dbReference>
<dbReference type="CDD" id="cd10443">
    <property type="entry name" value="GIY-YIG_HE_Tlr8p_PBC-V_like"/>
    <property type="match status" value="1"/>
</dbReference>
<dbReference type="GO" id="GO:0004519">
    <property type="term" value="F:endonuclease activity"/>
    <property type="evidence" value="ECO:0007669"/>
    <property type="project" value="UniProtKB-KW"/>
</dbReference>
<keyword evidence="3" id="KW-1185">Reference proteome</keyword>
<keyword evidence="2" id="KW-0378">Hydrolase</keyword>
<feature type="domain" description="GIY-YIG" evidence="1">
    <location>
        <begin position="2"/>
        <end position="94"/>
    </location>
</feature>
<dbReference type="AlphaFoldDB" id="A0A562YAP5"/>
<gene>
    <name evidence="2" type="ORF">E1J38_013350</name>
</gene>
<keyword evidence="2" id="KW-0540">Nuclease</keyword>
<dbReference type="InterPro" id="IPR003647">
    <property type="entry name" value="Intron_nuc_1_rpt"/>
</dbReference>
<evidence type="ECO:0000313" key="2">
    <source>
        <dbReference type="EMBL" id="TWO31504.1"/>
    </source>
</evidence>
<dbReference type="InterPro" id="IPR036388">
    <property type="entry name" value="WH-like_DNA-bd_sf"/>
</dbReference>
<dbReference type="OrthoDB" id="1200681at2"/>
<dbReference type="Pfam" id="PF01541">
    <property type="entry name" value="GIY-YIG"/>
    <property type="match status" value="1"/>
</dbReference>
<sequence>MKGIIYKVENKENGLIYIGATTHSMLQRKLDHVERANRNEENKFYDAISTHGVDAFRWEQIDSASSMDELAHKEQQYVLEYNSKEEGYNSSIGGEFKKTVYKFDLDNGRLLDTFDCLDDAASSINSTKQHISRACLSVNNIYGGYFWSYELKEPFCPFKDKRRKRVVQYSLDGEKIAEFISVADASRKTGSSKTCIARVCRGERRQSGGFVWKYN</sequence>
<dbReference type="InterPro" id="IPR035901">
    <property type="entry name" value="GIY-YIG_endonuc_sf"/>
</dbReference>
<reference evidence="2 3" key="1">
    <citation type="submission" date="2019-07" db="EMBL/GenBank/DDBJ databases">
        <title>Seonamhaeicola sp. W255 draft genome.</title>
        <authorList>
            <person name="Zhang X.-Y."/>
            <person name="Zhang R."/>
            <person name="Zhong Y.-L."/>
            <person name="Du Z.-J."/>
        </authorList>
    </citation>
    <scope>NUCLEOTIDE SEQUENCE [LARGE SCALE GENOMIC DNA]</scope>
    <source>
        <strain evidence="2 3">W255</strain>
    </source>
</reference>